<dbReference type="Proteomes" id="UP000005824">
    <property type="component" value="Unassembled WGS sequence"/>
</dbReference>
<name>B4CXR7_9BACT</name>
<evidence type="ECO:0000313" key="2">
    <source>
        <dbReference type="Proteomes" id="UP000005824"/>
    </source>
</evidence>
<protein>
    <submittedName>
        <fullName evidence="1">Uncharacterized protein</fullName>
    </submittedName>
</protein>
<dbReference type="STRING" id="497964.CfE428DRAFT_1358"/>
<sequence>MNAAERTQANLDTFVEPAPCAGGITLRPFSAGTLTLCRALGLTMITGAAKEELEAMSAEDKQRQLTTFLFIQSQPLGVVKKAVKIARENRAAFEEEYLLPFELDLPVAAMFETMSQLEQSLVSIEAAQVEVHARPGGRQNESKTQPTPN</sequence>
<accession>B4CXR7</accession>
<proteinExistence type="predicted"/>
<organism evidence="1 2">
    <name type="scientific">Chthoniobacter flavus Ellin428</name>
    <dbReference type="NCBI Taxonomy" id="497964"/>
    <lineage>
        <taxon>Bacteria</taxon>
        <taxon>Pseudomonadati</taxon>
        <taxon>Verrucomicrobiota</taxon>
        <taxon>Spartobacteria</taxon>
        <taxon>Chthoniobacterales</taxon>
        <taxon>Chthoniobacteraceae</taxon>
        <taxon>Chthoniobacter</taxon>
    </lineage>
</organism>
<gene>
    <name evidence="1" type="ORF">CfE428DRAFT_1358</name>
</gene>
<dbReference type="AlphaFoldDB" id="B4CXR7"/>
<keyword evidence="2" id="KW-1185">Reference proteome</keyword>
<reference evidence="1 2" key="1">
    <citation type="journal article" date="2011" name="J. Bacteriol.">
        <title>Genome sequence of Chthoniobacter flavus Ellin428, an aerobic heterotrophic soil bacterium.</title>
        <authorList>
            <person name="Kant R."/>
            <person name="van Passel M.W."/>
            <person name="Palva A."/>
            <person name="Lucas S."/>
            <person name="Lapidus A."/>
            <person name="Glavina Del Rio T."/>
            <person name="Dalin E."/>
            <person name="Tice H."/>
            <person name="Bruce D."/>
            <person name="Goodwin L."/>
            <person name="Pitluck S."/>
            <person name="Larimer F.W."/>
            <person name="Land M.L."/>
            <person name="Hauser L."/>
            <person name="Sangwan P."/>
            <person name="de Vos W.M."/>
            <person name="Janssen P.H."/>
            <person name="Smidt H."/>
        </authorList>
    </citation>
    <scope>NUCLEOTIDE SEQUENCE [LARGE SCALE GENOMIC DNA]</scope>
    <source>
        <strain evidence="1 2">Ellin428</strain>
    </source>
</reference>
<dbReference type="InParanoid" id="B4CXR7"/>
<dbReference type="RefSeq" id="WP_006978684.1">
    <property type="nucleotide sequence ID" value="NZ_ABVL01000003.1"/>
</dbReference>
<comment type="caution">
    <text evidence="1">The sequence shown here is derived from an EMBL/GenBank/DDBJ whole genome shotgun (WGS) entry which is preliminary data.</text>
</comment>
<evidence type="ECO:0000313" key="1">
    <source>
        <dbReference type="EMBL" id="EDY21065.1"/>
    </source>
</evidence>
<dbReference type="EMBL" id="ABVL01000003">
    <property type="protein sequence ID" value="EDY21065.1"/>
    <property type="molecule type" value="Genomic_DNA"/>
</dbReference>